<feature type="non-terminal residue" evidence="2">
    <location>
        <position position="1"/>
    </location>
</feature>
<proteinExistence type="predicted"/>
<keyword evidence="1" id="KW-0732">Signal</keyword>
<organism evidence="2 3">
    <name type="scientific">Ilyodon furcidens</name>
    <name type="common">goldbreast splitfin</name>
    <dbReference type="NCBI Taxonomy" id="33524"/>
    <lineage>
        <taxon>Eukaryota</taxon>
        <taxon>Metazoa</taxon>
        <taxon>Chordata</taxon>
        <taxon>Craniata</taxon>
        <taxon>Vertebrata</taxon>
        <taxon>Euteleostomi</taxon>
        <taxon>Actinopterygii</taxon>
        <taxon>Neopterygii</taxon>
        <taxon>Teleostei</taxon>
        <taxon>Neoteleostei</taxon>
        <taxon>Acanthomorphata</taxon>
        <taxon>Ovalentaria</taxon>
        <taxon>Atherinomorphae</taxon>
        <taxon>Cyprinodontiformes</taxon>
        <taxon>Goodeidae</taxon>
        <taxon>Ilyodon</taxon>
    </lineage>
</organism>
<accession>A0ABV0SSA3</accession>
<protein>
    <recommendedName>
        <fullName evidence="4">Zona pellucida glycoprotein 3</fullName>
    </recommendedName>
</protein>
<sequence>PPSHDNYSLVLNALKLEGFLLIVLDVCCDAQPWQQDETPCSKTTCDKRSTTI</sequence>
<comment type="caution">
    <text evidence="2">The sequence shown here is derived from an EMBL/GenBank/DDBJ whole genome shotgun (WGS) entry which is preliminary data.</text>
</comment>
<gene>
    <name evidence="2" type="ORF">ILYODFUR_037127</name>
</gene>
<keyword evidence="3" id="KW-1185">Reference proteome</keyword>
<evidence type="ECO:0000313" key="2">
    <source>
        <dbReference type="EMBL" id="MEQ2223473.1"/>
    </source>
</evidence>
<dbReference type="Proteomes" id="UP001482620">
    <property type="component" value="Unassembled WGS sequence"/>
</dbReference>
<feature type="chain" id="PRO_5046631852" description="Zona pellucida glycoprotein 3" evidence="1">
    <location>
        <begin position="31"/>
        <end position="52"/>
    </location>
</feature>
<name>A0ABV0SSA3_9TELE</name>
<evidence type="ECO:0000313" key="3">
    <source>
        <dbReference type="Proteomes" id="UP001482620"/>
    </source>
</evidence>
<dbReference type="EMBL" id="JAHRIQ010007967">
    <property type="protein sequence ID" value="MEQ2223473.1"/>
    <property type="molecule type" value="Genomic_DNA"/>
</dbReference>
<reference evidence="2 3" key="1">
    <citation type="submission" date="2021-06" db="EMBL/GenBank/DDBJ databases">
        <authorList>
            <person name="Palmer J.M."/>
        </authorList>
    </citation>
    <scope>NUCLEOTIDE SEQUENCE [LARGE SCALE GENOMIC DNA]</scope>
    <source>
        <strain evidence="3">if_2019</strain>
        <tissue evidence="2">Muscle</tissue>
    </source>
</reference>
<feature type="signal peptide" evidence="1">
    <location>
        <begin position="1"/>
        <end position="30"/>
    </location>
</feature>
<evidence type="ECO:0000256" key="1">
    <source>
        <dbReference type="SAM" id="SignalP"/>
    </source>
</evidence>
<evidence type="ECO:0008006" key="4">
    <source>
        <dbReference type="Google" id="ProtNLM"/>
    </source>
</evidence>